<name>A0A8J3Z038_9ACTN</name>
<dbReference type="RefSeq" id="WP_203988290.1">
    <property type="nucleotide sequence ID" value="NZ_BOPG01000009.1"/>
</dbReference>
<proteinExistence type="predicted"/>
<protein>
    <submittedName>
        <fullName evidence="1">Uncharacterized protein</fullName>
    </submittedName>
</protein>
<dbReference type="EMBL" id="BOPG01000009">
    <property type="protein sequence ID" value="GIJ53797.1"/>
    <property type="molecule type" value="Genomic_DNA"/>
</dbReference>
<evidence type="ECO:0000313" key="1">
    <source>
        <dbReference type="EMBL" id="GIJ53797.1"/>
    </source>
</evidence>
<evidence type="ECO:0000313" key="2">
    <source>
        <dbReference type="Proteomes" id="UP000612585"/>
    </source>
</evidence>
<sequence length="144" mass="14561">MTVTAGGIGRLGVVLDQAGMVSFARGDSRVAELIVETAAQHLFVGVPAVALLAAHATVRGEEAARARLGLLTALPAVRVLPLTEVEAAGVANLPAAGDLDDDPGRAHAAWAAETHRAYYATTDARSAPGRLPPGQIVDLAAGPA</sequence>
<comment type="caution">
    <text evidence="1">The sequence shown here is derived from an EMBL/GenBank/DDBJ whole genome shotgun (WGS) entry which is preliminary data.</text>
</comment>
<dbReference type="Proteomes" id="UP000612585">
    <property type="component" value="Unassembled WGS sequence"/>
</dbReference>
<reference evidence="1" key="1">
    <citation type="submission" date="2021-01" db="EMBL/GenBank/DDBJ databases">
        <title>Whole genome shotgun sequence of Virgisporangium aurantiacum NBRC 16421.</title>
        <authorList>
            <person name="Komaki H."/>
            <person name="Tamura T."/>
        </authorList>
    </citation>
    <scope>NUCLEOTIDE SEQUENCE</scope>
    <source>
        <strain evidence="1">NBRC 16421</strain>
    </source>
</reference>
<dbReference type="AlphaFoldDB" id="A0A8J3Z038"/>
<organism evidence="1 2">
    <name type="scientific">Virgisporangium aurantiacum</name>
    <dbReference type="NCBI Taxonomy" id="175570"/>
    <lineage>
        <taxon>Bacteria</taxon>
        <taxon>Bacillati</taxon>
        <taxon>Actinomycetota</taxon>
        <taxon>Actinomycetes</taxon>
        <taxon>Micromonosporales</taxon>
        <taxon>Micromonosporaceae</taxon>
        <taxon>Virgisporangium</taxon>
    </lineage>
</organism>
<keyword evidence="2" id="KW-1185">Reference proteome</keyword>
<gene>
    <name evidence="1" type="ORF">Vau01_013130</name>
</gene>
<accession>A0A8J3Z038</accession>